<feature type="transmembrane region" description="Helical" evidence="1">
    <location>
        <begin position="59"/>
        <end position="84"/>
    </location>
</feature>
<evidence type="ECO:0000313" key="3">
    <source>
        <dbReference type="Proteomes" id="UP000091820"/>
    </source>
</evidence>
<reference evidence="3" key="1">
    <citation type="submission" date="2014-03" db="EMBL/GenBank/DDBJ databases">
        <authorList>
            <person name="Aksoy S."/>
            <person name="Warren W."/>
            <person name="Wilson R.K."/>
        </authorList>
    </citation>
    <scope>NUCLEOTIDE SEQUENCE [LARGE SCALE GENOMIC DNA]</scope>
    <source>
        <strain evidence="3">IAEA</strain>
    </source>
</reference>
<keyword evidence="1" id="KW-1133">Transmembrane helix</keyword>
<dbReference type="AlphaFoldDB" id="A0A1A9X514"/>
<dbReference type="VEuPathDB" id="VectorBase:GBRI044500"/>
<name>A0A1A9X514_9MUSC</name>
<evidence type="ECO:0000313" key="2">
    <source>
        <dbReference type="EnsemblMetazoa" id="GBRI044500-PA"/>
    </source>
</evidence>
<protein>
    <submittedName>
        <fullName evidence="2">Uncharacterized protein</fullName>
    </submittedName>
</protein>
<keyword evidence="1" id="KW-0812">Transmembrane</keyword>
<evidence type="ECO:0000256" key="1">
    <source>
        <dbReference type="SAM" id="Phobius"/>
    </source>
</evidence>
<organism evidence="2 3">
    <name type="scientific">Glossina brevipalpis</name>
    <dbReference type="NCBI Taxonomy" id="37001"/>
    <lineage>
        <taxon>Eukaryota</taxon>
        <taxon>Metazoa</taxon>
        <taxon>Ecdysozoa</taxon>
        <taxon>Arthropoda</taxon>
        <taxon>Hexapoda</taxon>
        <taxon>Insecta</taxon>
        <taxon>Pterygota</taxon>
        <taxon>Neoptera</taxon>
        <taxon>Endopterygota</taxon>
        <taxon>Diptera</taxon>
        <taxon>Brachycera</taxon>
        <taxon>Muscomorpha</taxon>
        <taxon>Hippoboscoidea</taxon>
        <taxon>Glossinidae</taxon>
        <taxon>Glossina</taxon>
    </lineage>
</organism>
<sequence length="102" mass="10558">MSNSHKTSLMPDSKYIYWLFIPAPPCNHLLAIVGLVAAAVAGAAGAAAAADAADADAAAVFLLQILLFVSGNWFMLSCFSVCLINKILTITTTTTAKCLVPG</sequence>
<accession>A0A1A9X514</accession>
<reference evidence="2" key="2">
    <citation type="submission" date="2020-05" db="UniProtKB">
        <authorList>
            <consortium name="EnsemblMetazoa"/>
        </authorList>
    </citation>
    <scope>IDENTIFICATION</scope>
    <source>
        <strain evidence="2">IAEA</strain>
    </source>
</reference>
<keyword evidence="1" id="KW-0472">Membrane</keyword>
<dbReference type="Proteomes" id="UP000091820">
    <property type="component" value="Unassembled WGS sequence"/>
</dbReference>
<keyword evidence="3" id="KW-1185">Reference proteome</keyword>
<proteinExistence type="predicted"/>
<dbReference type="EnsemblMetazoa" id="GBRI044500-RA">
    <property type="protein sequence ID" value="GBRI044500-PA"/>
    <property type="gene ID" value="GBRI044500"/>
</dbReference>